<comment type="caution">
    <text evidence="11">The sequence shown here is derived from an EMBL/GenBank/DDBJ whole genome shotgun (WGS) entry which is preliminary data.</text>
</comment>
<accession>K1X467</accession>
<dbReference type="EMBL" id="AMFJ01036152">
    <property type="protein sequence ID" value="EKD24900.1"/>
    <property type="molecule type" value="Genomic_DNA"/>
</dbReference>
<evidence type="ECO:0000256" key="9">
    <source>
        <dbReference type="SAM" id="Coils"/>
    </source>
</evidence>
<dbReference type="InterPro" id="IPR020546">
    <property type="entry name" value="ATP_synth_F1_dsu/esu_N"/>
</dbReference>
<dbReference type="InterPro" id="IPR001469">
    <property type="entry name" value="ATP_synth_F1_dsu/esu"/>
</dbReference>
<keyword evidence="7" id="KW-0375">Hydrogen ion transport</keyword>
<keyword evidence="7 8" id="KW-0066">ATP synthesis</keyword>
<dbReference type="GO" id="GO:0005886">
    <property type="term" value="C:plasma membrane"/>
    <property type="evidence" value="ECO:0007669"/>
    <property type="project" value="UniProtKB-SubCell"/>
</dbReference>
<dbReference type="HAMAP" id="MF_00530">
    <property type="entry name" value="ATP_synth_epsil_bac"/>
    <property type="match status" value="1"/>
</dbReference>
<dbReference type="InterPro" id="IPR036771">
    <property type="entry name" value="ATPsynth_dsu/esu_N"/>
</dbReference>
<comment type="subcellular location">
    <subcellularLocation>
        <location evidence="7">Cell membrane</location>
        <topology evidence="7">Peripheral membrane protein</topology>
    </subcellularLocation>
    <subcellularLocation>
        <location evidence="1">Endomembrane system</location>
        <topology evidence="1">Peripheral membrane protein</topology>
    </subcellularLocation>
</comment>
<organism evidence="11">
    <name type="scientific">uncultured bacterium</name>
    <name type="common">gcode 4</name>
    <dbReference type="NCBI Taxonomy" id="1234023"/>
    <lineage>
        <taxon>Bacteria</taxon>
        <taxon>environmental samples</taxon>
    </lineage>
</organism>
<sequence>MKLKISTPAKTIFQGEIEKISIPTENGNLKVMDGHSPMVASVKPGIIKLWPMENHVKVGNPIYISTSKGMVFIDGKIVRIVSAEATLAPEQSESTLLQSKQTLEERIKRLKTEWSIEEIEKALIKLEKTNADLELKKMLQTA</sequence>
<evidence type="ECO:0000313" key="11">
    <source>
        <dbReference type="EMBL" id="EKD24900.1"/>
    </source>
</evidence>
<dbReference type="GO" id="GO:0005524">
    <property type="term" value="F:ATP binding"/>
    <property type="evidence" value="ECO:0007669"/>
    <property type="project" value="UniProtKB-UniRule"/>
</dbReference>
<keyword evidence="6 7" id="KW-0139">CF(1)</keyword>
<keyword evidence="7" id="KW-1003">Cell membrane</keyword>
<dbReference type="SUPFAM" id="SSF51344">
    <property type="entry name" value="Epsilon subunit of F1F0-ATP synthase N-terminal domain"/>
    <property type="match status" value="1"/>
</dbReference>
<dbReference type="Gene3D" id="2.60.15.10">
    <property type="entry name" value="F0F1 ATP synthase delta/epsilon subunit, N-terminal"/>
    <property type="match status" value="1"/>
</dbReference>
<evidence type="ECO:0000256" key="8">
    <source>
        <dbReference type="RuleBase" id="RU003656"/>
    </source>
</evidence>
<evidence type="ECO:0000256" key="7">
    <source>
        <dbReference type="HAMAP-Rule" id="MF_00530"/>
    </source>
</evidence>
<feature type="coiled-coil region" evidence="9">
    <location>
        <begin position="93"/>
        <end position="136"/>
    </location>
</feature>
<proteinExistence type="inferred from homology"/>
<evidence type="ECO:0000256" key="4">
    <source>
        <dbReference type="ARBA" id="ARBA00023065"/>
    </source>
</evidence>
<name>K1X467_9BACT</name>
<evidence type="ECO:0000256" key="1">
    <source>
        <dbReference type="ARBA" id="ARBA00004184"/>
    </source>
</evidence>
<dbReference type="GO" id="GO:0046933">
    <property type="term" value="F:proton-transporting ATP synthase activity, rotational mechanism"/>
    <property type="evidence" value="ECO:0007669"/>
    <property type="project" value="UniProtKB-UniRule"/>
</dbReference>
<reference evidence="11" key="1">
    <citation type="journal article" date="2012" name="Science">
        <title>Fermentation, hydrogen, and sulfur metabolism in multiple uncultivated bacterial phyla.</title>
        <authorList>
            <person name="Wrighton K.C."/>
            <person name="Thomas B.C."/>
            <person name="Sharon I."/>
            <person name="Miller C.S."/>
            <person name="Castelle C.J."/>
            <person name="VerBerkmoes N.C."/>
            <person name="Wilkins M.J."/>
            <person name="Hettich R.L."/>
            <person name="Lipton M.S."/>
            <person name="Williams K.H."/>
            <person name="Long P.E."/>
            <person name="Banfield J.F."/>
        </authorList>
    </citation>
    <scope>NUCLEOTIDE SEQUENCE [LARGE SCALE GENOMIC DNA]</scope>
</reference>
<protein>
    <recommendedName>
        <fullName evidence="7">ATP synthase epsilon chain</fullName>
    </recommendedName>
    <alternativeName>
        <fullName evidence="7">ATP synthase F1 sector epsilon subunit</fullName>
    </alternativeName>
    <alternativeName>
        <fullName evidence="7">F-ATPase epsilon subunit</fullName>
    </alternativeName>
</protein>
<keyword evidence="9" id="KW-0175">Coiled coil</keyword>
<keyword evidence="4 7" id="KW-0406">Ion transport</keyword>
<dbReference type="CDD" id="cd12152">
    <property type="entry name" value="F1-ATPase_delta"/>
    <property type="match status" value="1"/>
</dbReference>
<gene>
    <name evidence="7" type="primary">atpC</name>
    <name evidence="11" type="ORF">ACD_80C00145G0034</name>
</gene>
<evidence type="ECO:0000256" key="6">
    <source>
        <dbReference type="ARBA" id="ARBA00023196"/>
    </source>
</evidence>
<feature type="domain" description="ATP synthase F1 complex delta/epsilon subunit N-terminal" evidence="10">
    <location>
        <begin position="1"/>
        <end position="84"/>
    </location>
</feature>
<evidence type="ECO:0000256" key="3">
    <source>
        <dbReference type="ARBA" id="ARBA00022448"/>
    </source>
</evidence>
<dbReference type="AlphaFoldDB" id="K1X467"/>
<evidence type="ECO:0000256" key="5">
    <source>
        <dbReference type="ARBA" id="ARBA00023136"/>
    </source>
</evidence>
<dbReference type="Pfam" id="PF02823">
    <property type="entry name" value="ATP-synt_DE_N"/>
    <property type="match status" value="1"/>
</dbReference>
<dbReference type="GO" id="GO:0012505">
    <property type="term" value="C:endomembrane system"/>
    <property type="evidence" value="ECO:0007669"/>
    <property type="project" value="UniProtKB-SubCell"/>
</dbReference>
<comment type="subunit">
    <text evidence="7 8">F-type ATPases have 2 components, CF(1) - the catalytic core - and CF(0) - the membrane proton channel. CF(1) has five subunits: alpha(3), beta(3), gamma(1), delta(1), epsilon(1). CF(0) has three main subunits: a, b and c.</text>
</comment>
<comment type="function">
    <text evidence="7">Produces ATP from ADP in the presence of a proton gradient across the membrane.</text>
</comment>
<keyword evidence="5 7" id="KW-0472">Membrane</keyword>
<dbReference type="NCBIfam" id="TIGR01216">
    <property type="entry name" value="ATP_synt_epsi"/>
    <property type="match status" value="1"/>
</dbReference>
<dbReference type="GO" id="GO:0045259">
    <property type="term" value="C:proton-transporting ATP synthase complex"/>
    <property type="evidence" value="ECO:0007669"/>
    <property type="project" value="UniProtKB-KW"/>
</dbReference>
<comment type="similarity">
    <text evidence="2 7 8">Belongs to the ATPase epsilon chain family.</text>
</comment>
<keyword evidence="3 7" id="KW-0813">Transport</keyword>
<evidence type="ECO:0000256" key="2">
    <source>
        <dbReference type="ARBA" id="ARBA00005712"/>
    </source>
</evidence>
<evidence type="ECO:0000259" key="10">
    <source>
        <dbReference type="Pfam" id="PF02823"/>
    </source>
</evidence>